<sequence>MVRTERCRAAFSSSGSWRRSLSQKEPRRDQRPSTCGPSRSRCLSRDREMSNKAAVLHQSQVALLQIPGGHVELLIDFGVVVVHLTQQVHLLVQVLVNQGGKGPGIHFIGQLLLVGGVHLLQGLLQLMVPVQEGFPKLRCQVEICQNTGKHAHGESCLRLHARETWHTGVCAEKSSQKLSAVHHPVWRNVSYILPVVCVCVRARACVDTLFDESPSSK</sequence>
<feature type="compositionally biased region" description="Basic and acidic residues" evidence="1">
    <location>
        <begin position="22"/>
        <end position="31"/>
    </location>
</feature>
<dbReference type="EMBL" id="SRLO01000020">
    <property type="protein sequence ID" value="TNN85487.1"/>
    <property type="molecule type" value="Genomic_DNA"/>
</dbReference>
<dbReference type="AlphaFoldDB" id="A0A4Z2J643"/>
<proteinExistence type="predicted"/>
<evidence type="ECO:0000313" key="2">
    <source>
        <dbReference type="EMBL" id="TNN85487.1"/>
    </source>
</evidence>
<evidence type="ECO:0000256" key="1">
    <source>
        <dbReference type="SAM" id="MobiDB-lite"/>
    </source>
</evidence>
<feature type="region of interest" description="Disordered" evidence="1">
    <location>
        <begin position="14"/>
        <end position="43"/>
    </location>
</feature>
<accession>A0A4Z2J643</accession>
<name>A0A4Z2J643_9TELE</name>
<dbReference type="Proteomes" id="UP000314294">
    <property type="component" value="Unassembled WGS sequence"/>
</dbReference>
<comment type="caution">
    <text evidence="2">The sequence shown here is derived from an EMBL/GenBank/DDBJ whole genome shotgun (WGS) entry which is preliminary data.</text>
</comment>
<evidence type="ECO:0000313" key="3">
    <source>
        <dbReference type="Proteomes" id="UP000314294"/>
    </source>
</evidence>
<protein>
    <submittedName>
        <fullName evidence="2">Uncharacterized protein</fullName>
    </submittedName>
</protein>
<gene>
    <name evidence="2" type="ORF">EYF80_004120</name>
</gene>
<keyword evidence="3" id="KW-1185">Reference proteome</keyword>
<organism evidence="2 3">
    <name type="scientific">Liparis tanakae</name>
    <name type="common">Tanaka's snailfish</name>
    <dbReference type="NCBI Taxonomy" id="230148"/>
    <lineage>
        <taxon>Eukaryota</taxon>
        <taxon>Metazoa</taxon>
        <taxon>Chordata</taxon>
        <taxon>Craniata</taxon>
        <taxon>Vertebrata</taxon>
        <taxon>Euteleostomi</taxon>
        <taxon>Actinopterygii</taxon>
        <taxon>Neopterygii</taxon>
        <taxon>Teleostei</taxon>
        <taxon>Neoteleostei</taxon>
        <taxon>Acanthomorphata</taxon>
        <taxon>Eupercaria</taxon>
        <taxon>Perciformes</taxon>
        <taxon>Cottioidei</taxon>
        <taxon>Cottales</taxon>
        <taxon>Liparidae</taxon>
        <taxon>Liparis</taxon>
    </lineage>
</organism>
<reference evidence="2 3" key="1">
    <citation type="submission" date="2019-03" db="EMBL/GenBank/DDBJ databases">
        <title>First draft genome of Liparis tanakae, snailfish: a comprehensive survey of snailfish specific genes.</title>
        <authorList>
            <person name="Kim W."/>
            <person name="Song I."/>
            <person name="Jeong J.-H."/>
            <person name="Kim D."/>
            <person name="Kim S."/>
            <person name="Ryu S."/>
            <person name="Song J.Y."/>
            <person name="Lee S.K."/>
        </authorList>
    </citation>
    <scope>NUCLEOTIDE SEQUENCE [LARGE SCALE GENOMIC DNA]</scope>
    <source>
        <tissue evidence="2">Muscle</tissue>
    </source>
</reference>